<dbReference type="PROSITE" id="PS50893">
    <property type="entry name" value="ABC_TRANSPORTER_2"/>
    <property type="match status" value="1"/>
</dbReference>
<keyword evidence="2" id="KW-0547">Nucleotide-binding</keyword>
<dbReference type="GO" id="GO:0015833">
    <property type="term" value="P:peptide transport"/>
    <property type="evidence" value="ECO:0007669"/>
    <property type="project" value="InterPro"/>
</dbReference>
<gene>
    <name evidence="5" type="primary">dppF</name>
    <name evidence="5" type="ORF">CSA56_05310</name>
</gene>
<evidence type="ECO:0000256" key="3">
    <source>
        <dbReference type="ARBA" id="ARBA00022840"/>
    </source>
</evidence>
<organism evidence="5 6">
    <name type="scientific">candidate division KSB3 bacterium</name>
    <dbReference type="NCBI Taxonomy" id="2044937"/>
    <lineage>
        <taxon>Bacteria</taxon>
        <taxon>candidate division KSB3</taxon>
    </lineage>
</organism>
<proteinExistence type="predicted"/>
<dbReference type="InterPro" id="IPR027417">
    <property type="entry name" value="P-loop_NTPase"/>
</dbReference>
<evidence type="ECO:0000256" key="1">
    <source>
        <dbReference type="ARBA" id="ARBA00022448"/>
    </source>
</evidence>
<dbReference type="InterPro" id="IPR003439">
    <property type="entry name" value="ABC_transporter-like_ATP-bd"/>
</dbReference>
<dbReference type="PROSITE" id="PS00211">
    <property type="entry name" value="ABC_TRANSPORTER_1"/>
    <property type="match status" value="1"/>
</dbReference>
<dbReference type="Gene3D" id="3.40.50.300">
    <property type="entry name" value="P-loop containing nucleotide triphosphate hydrolases"/>
    <property type="match status" value="1"/>
</dbReference>
<evidence type="ECO:0000313" key="5">
    <source>
        <dbReference type="EMBL" id="PIE35160.1"/>
    </source>
</evidence>
<dbReference type="InterPro" id="IPR003593">
    <property type="entry name" value="AAA+_ATPase"/>
</dbReference>
<dbReference type="InterPro" id="IPR013563">
    <property type="entry name" value="Oligopep_ABC_C"/>
</dbReference>
<dbReference type="InterPro" id="IPR050319">
    <property type="entry name" value="ABC_transp_ATP-bind"/>
</dbReference>
<dbReference type="Proteomes" id="UP000230821">
    <property type="component" value="Unassembled WGS sequence"/>
</dbReference>
<comment type="caution">
    <text evidence="5">The sequence shown here is derived from an EMBL/GenBank/DDBJ whole genome shotgun (WGS) entry which is preliminary data.</text>
</comment>
<dbReference type="AlphaFoldDB" id="A0A2G6KIF6"/>
<dbReference type="Pfam" id="PF00005">
    <property type="entry name" value="ABC_tran"/>
    <property type="match status" value="1"/>
</dbReference>
<feature type="domain" description="ABC transporter" evidence="4">
    <location>
        <begin position="2"/>
        <end position="247"/>
    </location>
</feature>
<dbReference type="PANTHER" id="PTHR43776">
    <property type="entry name" value="TRANSPORT ATP-BINDING PROTEIN"/>
    <property type="match status" value="1"/>
</dbReference>
<dbReference type="SMART" id="SM00382">
    <property type="entry name" value="AAA"/>
    <property type="match status" value="1"/>
</dbReference>
<dbReference type="GO" id="GO:0016887">
    <property type="term" value="F:ATP hydrolysis activity"/>
    <property type="evidence" value="ECO:0007669"/>
    <property type="project" value="InterPro"/>
</dbReference>
<protein>
    <submittedName>
        <fullName evidence="5">Dipeptide ABC transporter ATP-binding protein</fullName>
    </submittedName>
</protein>
<dbReference type="EMBL" id="PDSK01000058">
    <property type="protein sequence ID" value="PIE35160.1"/>
    <property type="molecule type" value="Genomic_DNA"/>
</dbReference>
<evidence type="ECO:0000259" key="4">
    <source>
        <dbReference type="PROSITE" id="PS50893"/>
    </source>
</evidence>
<sequence length="310" mass="34928">MLELENISKIFPIEDGLLGKPSAFLRAVEDISFSIDPLDIFGIVGESGSGKSTIARMISGVYPPTTGTIRFKDSPVDRKSPYRRNIQMVFQDPEGALDPRKTVQWTVAEGLKIHHLVPRSQRKERVIQVLHDVGLGNDVIRKYPHELSGGQRQRIAIARSLVLQPELLVLDEPTSALDVSVQAQILNLLLDLREEFRLTYIFITHDLHIVKHLAHRVMVLYLGNIMEIGRTNEVIGNPLHPYTKGLLQSVPQPGVKKTLIPLEGEIPSPIHPPEGCPFRTRCPEAFEKCHIKSPLVPHENRQVRCHLYSE</sequence>
<dbReference type="GO" id="GO:0005524">
    <property type="term" value="F:ATP binding"/>
    <property type="evidence" value="ECO:0007669"/>
    <property type="project" value="UniProtKB-KW"/>
</dbReference>
<reference evidence="5 6" key="1">
    <citation type="submission" date="2017-10" db="EMBL/GenBank/DDBJ databases">
        <title>Novel microbial diversity and functional potential in the marine mammal oral microbiome.</title>
        <authorList>
            <person name="Dudek N.K."/>
            <person name="Sun C.L."/>
            <person name="Burstein D."/>
            <person name="Kantor R.S."/>
            <person name="Aliaga Goltsman D.S."/>
            <person name="Bik E.M."/>
            <person name="Thomas B.C."/>
            <person name="Banfield J.F."/>
            <person name="Relman D.A."/>
        </authorList>
    </citation>
    <scope>NUCLEOTIDE SEQUENCE [LARGE SCALE GENOMIC DNA]</scope>
    <source>
        <strain evidence="5">DOLJORAL78_47_16</strain>
    </source>
</reference>
<evidence type="ECO:0000256" key="2">
    <source>
        <dbReference type="ARBA" id="ARBA00022741"/>
    </source>
</evidence>
<keyword evidence="1" id="KW-0813">Transport</keyword>
<dbReference type="SUPFAM" id="SSF52540">
    <property type="entry name" value="P-loop containing nucleoside triphosphate hydrolases"/>
    <property type="match status" value="1"/>
</dbReference>
<dbReference type="Pfam" id="PF08352">
    <property type="entry name" value="oligo_HPY"/>
    <property type="match status" value="1"/>
</dbReference>
<dbReference type="NCBIfam" id="TIGR01727">
    <property type="entry name" value="oligo_HPY"/>
    <property type="match status" value="1"/>
</dbReference>
<evidence type="ECO:0000313" key="6">
    <source>
        <dbReference type="Proteomes" id="UP000230821"/>
    </source>
</evidence>
<dbReference type="InterPro" id="IPR017871">
    <property type="entry name" value="ABC_transporter-like_CS"/>
</dbReference>
<name>A0A2G6KIF6_9BACT</name>
<keyword evidence="3 5" id="KW-0067">ATP-binding</keyword>
<dbReference type="CDD" id="cd03257">
    <property type="entry name" value="ABC_NikE_OppD_transporters"/>
    <property type="match status" value="1"/>
</dbReference>
<accession>A0A2G6KIF6</accession>
<dbReference type="GO" id="GO:0055085">
    <property type="term" value="P:transmembrane transport"/>
    <property type="evidence" value="ECO:0007669"/>
    <property type="project" value="UniProtKB-ARBA"/>
</dbReference>
<dbReference type="FunFam" id="3.40.50.300:FF:000016">
    <property type="entry name" value="Oligopeptide ABC transporter ATP-binding component"/>
    <property type="match status" value="1"/>
</dbReference>